<organism evidence="2 3">
    <name type="scientific">Leeia aquatica</name>
    <dbReference type="NCBI Taxonomy" id="2725557"/>
    <lineage>
        <taxon>Bacteria</taxon>
        <taxon>Pseudomonadati</taxon>
        <taxon>Pseudomonadota</taxon>
        <taxon>Betaproteobacteria</taxon>
        <taxon>Neisseriales</taxon>
        <taxon>Leeiaceae</taxon>
        <taxon>Leeia</taxon>
    </lineage>
</organism>
<name>A0A847S0Z3_9NEIS</name>
<accession>A0A847S0Z3</accession>
<reference evidence="2 3" key="1">
    <citation type="submission" date="2020-04" db="EMBL/GenBank/DDBJ databases">
        <title>Draft genome of Leeia sp. IMCC25680.</title>
        <authorList>
            <person name="Song J."/>
            <person name="Cho J.-C."/>
        </authorList>
    </citation>
    <scope>NUCLEOTIDE SEQUENCE [LARGE SCALE GENOMIC DNA]</scope>
    <source>
        <strain evidence="2 3">IMCC25680</strain>
    </source>
</reference>
<dbReference type="Gene3D" id="3.30.450.40">
    <property type="match status" value="1"/>
</dbReference>
<sequence>MDNIVEVMKQLFVEYSGKQIDLATFLSRLNEAVAAHLEIQRMGIWLLVQGGAALSSVDLYDAESGQHSRGALHYQEDNPDYFAALSGQGKVVASKVTADPSLASLLDSYYDPCQIEAVLDVAIMREGNMIGAIRCEQCGGERIWTDSDVRFVEQVASIVSRVR</sequence>
<feature type="domain" description="GAF" evidence="1">
    <location>
        <begin position="21"/>
        <end position="163"/>
    </location>
</feature>
<dbReference type="AlphaFoldDB" id="A0A847S0Z3"/>
<dbReference type="Proteomes" id="UP000587991">
    <property type="component" value="Unassembled WGS sequence"/>
</dbReference>
<dbReference type="SMART" id="SM00065">
    <property type="entry name" value="GAF"/>
    <property type="match status" value="1"/>
</dbReference>
<dbReference type="InterPro" id="IPR003018">
    <property type="entry name" value="GAF"/>
</dbReference>
<dbReference type="InterPro" id="IPR029016">
    <property type="entry name" value="GAF-like_dom_sf"/>
</dbReference>
<protein>
    <submittedName>
        <fullName evidence="2">GAF domain-containing protein</fullName>
    </submittedName>
</protein>
<evidence type="ECO:0000313" key="3">
    <source>
        <dbReference type="Proteomes" id="UP000587991"/>
    </source>
</evidence>
<dbReference type="SUPFAM" id="SSF55781">
    <property type="entry name" value="GAF domain-like"/>
    <property type="match status" value="1"/>
</dbReference>
<evidence type="ECO:0000259" key="1">
    <source>
        <dbReference type="SMART" id="SM00065"/>
    </source>
</evidence>
<keyword evidence="3" id="KW-1185">Reference proteome</keyword>
<proteinExistence type="predicted"/>
<comment type="caution">
    <text evidence="2">The sequence shown here is derived from an EMBL/GenBank/DDBJ whole genome shotgun (WGS) entry which is preliminary data.</text>
</comment>
<gene>
    <name evidence="2" type="ORF">HF682_10155</name>
</gene>
<evidence type="ECO:0000313" key="2">
    <source>
        <dbReference type="EMBL" id="NLR75521.1"/>
    </source>
</evidence>
<dbReference type="RefSeq" id="WP_168877181.1">
    <property type="nucleotide sequence ID" value="NZ_JABAIM010000002.1"/>
</dbReference>
<dbReference type="EMBL" id="JABAIM010000002">
    <property type="protein sequence ID" value="NLR75521.1"/>
    <property type="molecule type" value="Genomic_DNA"/>
</dbReference>
<dbReference type="Pfam" id="PF01590">
    <property type="entry name" value="GAF"/>
    <property type="match status" value="1"/>
</dbReference>